<organism evidence="1">
    <name type="scientific">hydrothermal vent metagenome</name>
    <dbReference type="NCBI Taxonomy" id="652676"/>
    <lineage>
        <taxon>unclassified sequences</taxon>
        <taxon>metagenomes</taxon>
        <taxon>ecological metagenomes</taxon>
    </lineage>
</organism>
<proteinExistence type="predicted"/>
<evidence type="ECO:0008006" key="2">
    <source>
        <dbReference type="Google" id="ProtNLM"/>
    </source>
</evidence>
<dbReference type="EMBL" id="FPHC01000049">
    <property type="protein sequence ID" value="SFV59009.1"/>
    <property type="molecule type" value="Genomic_DNA"/>
</dbReference>
<gene>
    <name evidence="1" type="ORF">MNB_SV-6-1115</name>
</gene>
<sequence length="193" mass="21958">MAKTNRNSLLKRAEAQFVNGNYRESLLSYGLLLKDNPDLEDAKIGVYLSDLGLESGDDAQALFDYYQVIKEEKENAVEIIDSIIHTLDSSKNALQELLADPIKEQAEQEDGIMYEDFMRLVEDRGDFKRAFEDIMFSTKVVITSKGDFIDFIKHLALEGYPDMALGYIDAATNSFGNDQEIFELYNLVKKDDK</sequence>
<reference evidence="1" key="1">
    <citation type="submission" date="2016-10" db="EMBL/GenBank/DDBJ databases">
        <authorList>
            <person name="de Groot N.N."/>
        </authorList>
    </citation>
    <scope>NUCLEOTIDE SEQUENCE</scope>
</reference>
<evidence type="ECO:0000313" key="1">
    <source>
        <dbReference type="EMBL" id="SFV59009.1"/>
    </source>
</evidence>
<protein>
    <recommendedName>
        <fullName evidence="2">Tetratricopeptide repeat protein</fullName>
    </recommendedName>
</protein>
<name>A0A1W1BZN6_9ZZZZ</name>
<dbReference type="AlphaFoldDB" id="A0A1W1BZN6"/>
<accession>A0A1W1BZN6</accession>